<dbReference type="EMBL" id="JBHSOJ010000016">
    <property type="protein sequence ID" value="MFC5631156.1"/>
    <property type="molecule type" value="Genomic_DNA"/>
</dbReference>
<dbReference type="PANTHER" id="PTHR31047">
    <property type="entry name" value="MEIOTICALLY UP-REGULATED GENE 157 PROTEIN"/>
    <property type="match status" value="1"/>
</dbReference>
<evidence type="ECO:0000313" key="2">
    <source>
        <dbReference type="Proteomes" id="UP001596110"/>
    </source>
</evidence>
<proteinExistence type="predicted"/>
<keyword evidence="2" id="KW-1185">Reference proteome</keyword>
<dbReference type="PIRSF" id="PIRSF028846">
    <property type="entry name" value="UCP028846"/>
    <property type="match status" value="1"/>
</dbReference>
<name>A0ABW0UGT4_9STRE</name>
<dbReference type="Pfam" id="PF06824">
    <property type="entry name" value="Glyco_hydro_125"/>
    <property type="match status" value="1"/>
</dbReference>
<organism evidence="1 2">
    <name type="scientific">Streptococcus caledonicus</name>
    <dbReference type="NCBI Taxonomy" id="2614158"/>
    <lineage>
        <taxon>Bacteria</taxon>
        <taxon>Bacillati</taxon>
        <taxon>Bacillota</taxon>
        <taxon>Bacilli</taxon>
        <taxon>Lactobacillales</taxon>
        <taxon>Streptococcaceae</taxon>
        <taxon>Streptococcus</taxon>
    </lineage>
</organism>
<dbReference type="InterPro" id="IPR008313">
    <property type="entry name" value="GH125"/>
</dbReference>
<reference evidence="2" key="1">
    <citation type="journal article" date="2019" name="Int. J. Syst. Evol. Microbiol.">
        <title>The Global Catalogue of Microorganisms (GCM) 10K type strain sequencing project: providing services to taxonomists for standard genome sequencing and annotation.</title>
        <authorList>
            <consortium name="The Broad Institute Genomics Platform"/>
            <consortium name="The Broad Institute Genome Sequencing Center for Infectious Disease"/>
            <person name="Wu L."/>
            <person name="Ma J."/>
        </authorList>
    </citation>
    <scope>NUCLEOTIDE SEQUENCE [LARGE SCALE GENOMIC DNA]</scope>
    <source>
        <strain evidence="2">DT43</strain>
    </source>
</reference>
<comment type="caution">
    <text evidence="1">The sequence shown here is derived from an EMBL/GenBank/DDBJ whole genome shotgun (WGS) entry which is preliminary data.</text>
</comment>
<keyword evidence="1" id="KW-0378">Hydrolase</keyword>
<evidence type="ECO:0000313" key="1">
    <source>
        <dbReference type="EMBL" id="MFC5631156.1"/>
    </source>
</evidence>
<dbReference type="InterPro" id="IPR008928">
    <property type="entry name" value="6-hairpin_glycosidase_sf"/>
</dbReference>
<sequence>MSYNKEKMKNWLQVIGERIADHPSWQKIFETCFTDTLDNTVTVLEDGTSFVLTGDIPAMWLRDSTAQIKPYLSLARDDEQLRQTIVGLVKRQCDFICHDPYANAFNQDDNGRGHQSDHTTMTGRIWERKYEVDSLCYPLELAYLLWKVTGETAHLQEDFYQTANVIVDTWRLEQRHEQSPYQFERDTERLEDTLPHQGKGNPCAYTGMTWSGFRPSDDVCVYPYLIPSNMFAVVVLRYLSEILAVQQPEGYEALAEKVRILREEIDQGIKTYGLTKNANGETIFAYEVDGLGNQSIMDDPNVPSLLAAPYLGYCDKRDPIYQATRRTILSKENPYYYEGTYASGCGSTHTFYRYIWPIALAIEGLTTDDKDEKARLLDLMVTCDGGTGVMHESFHVDNPSLYSREWFSWANMMFCELVLDYDALRRRD</sequence>
<protein>
    <submittedName>
        <fullName evidence="1">Glycoside hydrolase family 125 protein</fullName>
    </submittedName>
</protein>
<dbReference type="GO" id="GO:0016787">
    <property type="term" value="F:hydrolase activity"/>
    <property type="evidence" value="ECO:0007669"/>
    <property type="project" value="UniProtKB-KW"/>
</dbReference>
<dbReference type="SUPFAM" id="SSF48208">
    <property type="entry name" value="Six-hairpin glycosidases"/>
    <property type="match status" value="1"/>
</dbReference>
<gene>
    <name evidence="1" type="ORF">ACFPQ3_06100</name>
</gene>
<dbReference type="InterPro" id="IPR012341">
    <property type="entry name" value="6hp_glycosidase-like_sf"/>
</dbReference>
<dbReference type="SMART" id="SM01149">
    <property type="entry name" value="DUF1237"/>
    <property type="match status" value="1"/>
</dbReference>
<accession>A0ABW0UGT4</accession>
<dbReference type="Gene3D" id="1.50.10.10">
    <property type="match status" value="1"/>
</dbReference>
<dbReference type="PANTHER" id="PTHR31047:SF0">
    <property type="entry name" value="MEIOTICALLY UP-REGULATED GENE 157 PROTEIN"/>
    <property type="match status" value="1"/>
</dbReference>
<dbReference type="Proteomes" id="UP001596110">
    <property type="component" value="Unassembled WGS sequence"/>
</dbReference>
<dbReference type="RefSeq" id="WP_156805345.1">
    <property type="nucleotide sequence ID" value="NZ_JBHSOJ010000016.1"/>
</dbReference>